<keyword evidence="11" id="KW-1185">Reference proteome</keyword>
<accession>A0A255ZSL0</accession>
<comment type="caution">
    <text evidence="10">The sequence shown here is derived from an EMBL/GenBank/DDBJ whole genome shotgun (WGS) entry which is preliminary data.</text>
</comment>
<dbReference type="EC" id="2.5.1.15" evidence="4"/>
<dbReference type="InterPro" id="IPR006390">
    <property type="entry name" value="DHP_synth_dom"/>
</dbReference>
<dbReference type="GO" id="GO:0046656">
    <property type="term" value="P:folic acid biosynthetic process"/>
    <property type="evidence" value="ECO:0007669"/>
    <property type="project" value="UniProtKB-KW"/>
</dbReference>
<dbReference type="Pfam" id="PF00809">
    <property type="entry name" value="Pterin_bind"/>
    <property type="match status" value="1"/>
</dbReference>
<dbReference type="EMBL" id="NOXX01000190">
    <property type="protein sequence ID" value="OYQ44421.1"/>
    <property type="molecule type" value="Genomic_DNA"/>
</dbReference>
<comment type="cofactor">
    <cofactor evidence="2">
        <name>Mg(2+)</name>
        <dbReference type="ChEBI" id="CHEBI:18420"/>
    </cofactor>
</comment>
<dbReference type="Proteomes" id="UP000216035">
    <property type="component" value="Unassembled WGS sequence"/>
</dbReference>
<dbReference type="OrthoDB" id="9811744at2"/>
<evidence type="ECO:0000256" key="1">
    <source>
        <dbReference type="ARBA" id="ARBA00000012"/>
    </source>
</evidence>
<keyword evidence="8" id="KW-0289">Folate biosynthesis</keyword>
<evidence type="ECO:0000313" key="11">
    <source>
        <dbReference type="Proteomes" id="UP000216035"/>
    </source>
</evidence>
<evidence type="ECO:0000256" key="7">
    <source>
        <dbReference type="ARBA" id="ARBA00022842"/>
    </source>
</evidence>
<evidence type="ECO:0000256" key="5">
    <source>
        <dbReference type="ARBA" id="ARBA00022679"/>
    </source>
</evidence>
<dbReference type="GO" id="GO:0046654">
    <property type="term" value="P:tetrahydrofolate biosynthetic process"/>
    <property type="evidence" value="ECO:0007669"/>
    <property type="project" value="TreeGrafter"/>
</dbReference>
<dbReference type="RefSeq" id="WP_094486126.1">
    <property type="nucleotide sequence ID" value="NZ_NOXX01000190.1"/>
</dbReference>
<dbReference type="Gene3D" id="3.20.20.20">
    <property type="entry name" value="Dihydropteroate synthase-like"/>
    <property type="match status" value="1"/>
</dbReference>
<organism evidence="10 11">
    <name type="scientific">Flavobacterium aurantiibacter</name>
    <dbReference type="NCBI Taxonomy" id="2023067"/>
    <lineage>
        <taxon>Bacteria</taxon>
        <taxon>Pseudomonadati</taxon>
        <taxon>Bacteroidota</taxon>
        <taxon>Flavobacteriia</taxon>
        <taxon>Flavobacteriales</taxon>
        <taxon>Flavobacteriaceae</taxon>
        <taxon>Flavobacterium</taxon>
    </lineage>
</organism>
<keyword evidence="6" id="KW-0479">Metal-binding</keyword>
<evidence type="ECO:0000313" key="10">
    <source>
        <dbReference type="EMBL" id="OYQ44421.1"/>
    </source>
</evidence>
<evidence type="ECO:0000256" key="6">
    <source>
        <dbReference type="ARBA" id="ARBA00022723"/>
    </source>
</evidence>
<sequence length="276" mass="29835">MTINCKGKLIDFQRPKIMGIVNLTTDSFYSGSRFADSGEGILLETVGKMLVDGADFIDIGAYSTRPGADDVPVELEMQRVVAAVSVLCREFPEVLISVDTFRAAVADAAISEGAALINDVTAGLGDSEMLAVIAKHQVPYVMMHMRGTPKTMTQLNQYDDLVGEVLMYFSERIAAARALGINDLILDPGFGFAKNVDQNFTMLQRFADFKIAGVPLLAGISRKSMIYKTLGTTADQALNGTTFLHAFALQGGANILRVHDVKEAVEAVSLFEKLQS</sequence>
<protein>
    <recommendedName>
        <fullName evidence="4">dihydropteroate synthase</fullName>
        <ecNumber evidence="4">2.5.1.15</ecNumber>
    </recommendedName>
</protein>
<dbReference type="CDD" id="cd00739">
    <property type="entry name" value="DHPS"/>
    <property type="match status" value="1"/>
</dbReference>
<dbReference type="InterPro" id="IPR045031">
    <property type="entry name" value="DHP_synth-like"/>
</dbReference>
<dbReference type="GO" id="GO:0046872">
    <property type="term" value="F:metal ion binding"/>
    <property type="evidence" value="ECO:0007669"/>
    <property type="project" value="UniProtKB-KW"/>
</dbReference>
<comment type="catalytic activity">
    <reaction evidence="1">
        <text>(7,8-dihydropterin-6-yl)methyl diphosphate + 4-aminobenzoate = 7,8-dihydropteroate + diphosphate</text>
        <dbReference type="Rhea" id="RHEA:19949"/>
        <dbReference type="ChEBI" id="CHEBI:17836"/>
        <dbReference type="ChEBI" id="CHEBI:17839"/>
        <dbReference type="ChEBI" id="CHEBI:33019"/>
        <dbReference type="ChEBI" id="CHEBI:72950"/>
        <dbReference type="EC" id="2.5.1.15"/>
    </reaction>
</comment>
<dbReference type="NCBIfam" id="TIGR01496">
    <property type="entry name" value="DHPS"/>
    <property type="match status" value="1"/>
</dbReference>
<proteinExistence type="predicted"/>
<dbReference type="PROSITE" id="PS50972">
    <property type="entry name" value="PTERIN_BINDING"/>
    <property type="match status" value="1"/>
</dbReference>
<dbReference type="GO" id="GO:0005829">
    <property type="term" value="C:cytosol"/>
    <property type="evidence" value="ECO:0007669"/>
    <property type="project" value="TreeGrafter"/>
</dbReference>
<dbReference type="SUPFAM" id="SSF51717">
    <property type="entry name" value="Dihydropteroate synthetase-like"/>
    <property type="match status" value="1"/>
</dbReference>
<keyword evidence="5" id="KW-0808">Transferase</keyword>
<evidence type="ECO:0000256" key="2">
    <source>
        <dbReference type="ARBA" id="ARBA00001946"/>
    </source>
</evidence>
<name>A0A255ZSL0_9FLAO</name>
<evidence type="ECO:0000256" key="4">
    <source>
        <dbReference type="ARBA" id="ARBA00012458"/>
    </source>
</evidence>
<comment type="pathway">
    <text evidence="3">Cofactor biosynthesis; tetrahydrofolate biosynthesis; 7,8-dihydrofolate from 2-amino-4-hydroxy-6-hydroxymethyl-7,8-dihydropteridine diphosphate and 4-aminobenzoate: step 1/2.</text>
</comment>
<dbReference type="PANTHER" id="PTHR20941">
    <property type="entry name" value="FOLATE SYNTHESIS PROTEINS"/>
    <property type="match status" value="1"/>
</dbReference>
<feature type="domain" description="Pterin-binding" evidence="9">
    <location>
        <begin position="15"/>
        <end position="269"/>
    </location>
</feature>
<dbReference type="InterPro" id="IPR000489">
    <property type="entry name" value="Pterin-binding_dom"/>
</dbReference>
<evidence type="ECO:0000256" key="8">
    <source>
        <dbReference type="ARBA" id="ARBA00022909"/>
    </source>
</evidence>
<dbReference type="PANTHER" id="PTHR20941:SF1">
    <property type="entry name" value="FOLIC ACID SYNTHESIS PROTEIN FOL1"/>
    <property type="match status" value="1"/>
</dbReference>
<dbReference type="AlphaFoldDB" id="A0A255ZSL0"/>
<gene>
    <name evidence="10" type="primary">folP</name>
    <name evidence="10" type="ORF">CHX27_07400</name>
</gene>
<dbReference type="GO" id="GO:0004156">
    <property type="term" value="F:dihydropteroate synthase activity"/>
    <property type="evidence" value="ECO:0007669"/>
    <property type="project" value="UniProtKB-EC"/>
</dbReference>
<evidence type="ECO:0000256" key="3">
    <source>
        <dbReference type="ARBA" id="ARBA00004763"/>
    </source>
</evidence>
<dbReference type="InterPro" id="IPR011005">
    <property type="entry name" value="Dihydropteroate_synth-like_sf"/>
</dbReference>
<reference evidence="10 11" key="1">
    <citation type="submission" date="2017-07" db="EMBL/GenBank/DDBJ databases">
        <title>Flavobacterium cyanobacteriorum sp. nov., isolated from cyanobacterial aggregates in a eutrophic lake.</title>
        <authorList>
            <person name="Cai H."/>
        </authorList>
    </citation>
    <scope>NUCLEOTIDE SEQUENCE [LARGE SCALE GENOMIC DNA]</scope>
    <source>
        <strain evidence="10 11">TH167</strain>
    </source>
</reference>
<keyword evidence="7" id="KW-0460">Magnesium</keyword>
<evidence type="ECO:0000259" key="9">
    <source>
        <dbReference type="PROSITE" id="PS50972"/>
    </source>
</evidence>